<accession>U9SGC1</accession>
<dbReference type="HOGENOM" id="CLU_148192_0_0_1"/>
<feature type="compositionally biased region" description="Basic and acidic residues" evidence="1">
    <location>
        <begin position="123"/>
        <end position="138"/>
    </location>
</feature>
<proteinExistence type="predicted"/>
<dbReference type="AlphaFoldDB" id="U9SGC1"/>
<gene>
    <name evidence="2" type="ORF">GLOINDRAFT_341507</name>
</gene>
<organism evidence="2">
    <name type="scientific">Rhizophagus irregularis (strain DAOM 181602 / DAOM 197198 / MUCL 43194)</name>
    <name type="common">Arbuscular mycorrhizal fungus</name>
    <name type="synonym">Glomus intraradices</name>
    <dbReference type="NCBI Taxonomy" id="747089"/>
    <lineage>
        <taxon>Eukaryota</taxon>
        <taxon>Fungi</taxon>
        <taxon>Fungi incertae sedis</taxon>
        <taxon>Mucoromycota</taxon>
        <taxon>Glomeromycotina</taxon>
        <taxon>Glomeromycetes</taxon>
        <taxon>Glomerales</taxon>
        <taxon>Glomeraceae</taxon>
        <taxon>Rhizophagus</taxon>
    </lineage>
</organism>
<evidence type="ECO:0000256" key="1">
    <source>
        <dbReference type="SAM" id="MobiDB-lite"/>
    </source>
</evidence>
<dbReference type="VEuPathDB" id="FungiDB:RhiirFUN_017970"/>
<feature type="region of interest" description="Disordered" evidence="1">
    <location>
        <begin position="69"/>
        <end position="93"/>
    </location>
</feature>
<feature type="region of interest" description="Disordered" evidence="1">
    <location>
        <begin position="114"/>
        <end position="160"/>
    </location>
</feature>
<dbReference type="EMBL" id="KI301618">
    <property type="protein sequence ID" value="ERZ94948.1"/>
    <property type="molecule type" value="Genomic_DNA"/>
</dbReference>
<reference evidence="2" key="1">
    <citation type="submission" date="2013-07" db="EMBL/GenBank/DDBJ databases">
        <title>The genome of an arbuscular mycorrhizal fungus provides insights into the evolution of the oldest plant symbiosis.</title>
        <authorList>
            <consortium name="DOE Joint Genome Institute"/>
            <person name="Tisserant E."/>
            <person name="Malbreil M."/>
            <person name="Kuo A."/>
            <person name="Kohler A."/>
            <person name="Symeonidi A."/>
            <person name="Balestrini R."/>
            <person name="Charron P."/>
            <person name="Duensing N."/>
            <person name="Frei-dit-Frey N."/>
            <person name="Gianinazzi-Pearson V."/>
            <person name="Gilbert B."/>
            <person name="Handa Y."/>
            <person name="Hijri M."/>
            <person name="Kaul R."/>
            <person name="Kawaguchi M."/>
            <person name="Krajinski F."/>
            <person name="Lammers P."/>
            <person name="Lapierre D."/>
            <person name="Masclaux F.G."/>
            <person name="Murat C."/>
            <person name="Morin E."/>
            <person name="Ndikumana S."/>
            <person name="Pagni M."/>
            <person name="Petitpierre D."/>
            <person name="Requena N."/>
            <person name="Rosikiewicz P."/>
            <person name="Riley R."/>
            <person name="Saito K."/>
            <person name="San Clemente H."/>
            <person name="Shapiro H."/>
            <person name="van Tuinen D."/>
            <person name="Becard G."/>
            <person name="Bonfante P."/>
            <person name="Paszkowski U."/>
            <person name="Shachar-Hill Y."/>
            <person name="Young J.P."/>
            <person name="Sanders I.R."/>
            <person name="Henrissat B."/>
            <person name="Rensing S.A."/>
            <person name="Grigoriev I.V."/>
            <person name="Corradi N."/>
            <person name="Roux C."/>
            <person name="Martin F."/>
        </authorList>
    </citation>
    <scope>NUCLEOTIDE SEQUENCE</scope>
    <source>
        <strain evidence="2">DAOM 197198</strain>
    </source>
</reference>
<evidence type="ECO:0000313" key="2">
    <source>
        <dbReference type="EMBL" id="ERZ94948.1"/>
    </source>
</evidence>
<protein>
    <submittedName>
        <fullName evidence="2">Uncharacterized protein</fullName>
    </submittedName>
</protein>
<name>U9SGC1_RHIID</name>
<sequence>MSNTKESAKLKKLEEELRDLPEKSETVVSFHLPEFEEAFDWDAYAEWVEKGKPYEEPEEVLMFLNQNGVSNKRSDGASRLNTDGGRTRHDHRDAFCKSSDRHFRDARKGWYSFTQTKGTSTGRSKDREHRGETARSDHVSFSSAKHQENAKRFKNFKPLR</sequence>